<dbReference type="EMBL" id="JBHSGK010000003">
    <property type="protein sequence ID" value="MFC4735200.1"/>
    <property type="molecule type" value="Genomic_DNA"/>
</dbReference>
<sequence length="158" mass="17850">MNVVETLLMLKGKQLRGLRSQQTVMYPSGDFLELNTMPTLLHWQEGDEGEQGFIRLDCTENDNYNNVFTVRNQEHPYPLSFDIEDGLYINVSGSVLAINETIKDVKLFTFDHVPDSVSGVALYTEKGVLFIAATMFFMECTFAEKLVARDTGLKEVAL</sequence>
<evidence type="ECO:0000313" key="1">
    <source>
        <dbReference type="EMBL" id="MFC4735200.1"/>
    </source>
</evidence>
<keyword evidence="2" id="KW-1185">Reference proteome</keyword>
<comment type="caution">
    <text evidence="1">The sequence shown here is derived from an EMBL/GenBank/DDBJ whole genome shotgun (WGS) entry which is preliminary data.</text>
</comment>
<gene>
    <name evidence="1" type="ORF">ACFO4L_01265</name>
</gene>
<reference evidence="2" key="1">
    <citation type="journal article" date="2019" name="Int. J. Syst. Evol. Microbiol.">
        <title>The Global Catalogue of Microorganisms (GCM) 10K type strain sequencing project: providing services to taxonomists for standard genome sequencing and annotation.</title>
        <authorList>
            <consortium name="The Broad Institute Genomics Platform"/>
            <consortium name="The Broad Institute Genome Sequencing Center for Infectious Disease"/>
            <person name="Wu L."/>
            <person name="Ma J."/>
        </authorList>
    </citation>
    <scope>NUCLEOTIDE SEQUENCE [LARGE SCALE GENOMIC DNA]</scope>
    <source>
        <strain evidence="2">JCM 12165</strain>
    </source>
</reference>
<dbReference type="RefSeq" id="WP_377907829.1">
    <property type="nucleotide sequence ID" value="NZ_JBHSGK010000003.1"/>
</dbReference>
<name>A0ABV9NRY9_9BACI</name>
<protein>
    <submittedName>
        <fullName evidence="1">Uncharacterized protein</fullName>
    </submittedName>
</protein>
<evidence type="ECO:0000313" key="2">
    <source>
        <dbReference type="Proteomes" id="UP001595896"/>
    </source>
</evidence>
<proteinExistence type="predicted"/>
<organism evidence="1 2">
    <name type="scientific">Bacillus daqingensis</name>
    <dbReference type="NCBI Taxonomy" id="872396"/>
    <lineage>
        <taxon>Bacteria</taxon>
        <taxon>Bacillati</taxon>
        <taxon>Bacillota</taxon>
        <taxon>Bacilli</taxon>
        <taxon>Bacillales</taxon>
        <taxon>Bacillaceae</taxon>
        <taxon>Bacillus</taxon>
    </lineage>
</organism>
<accession>A0ABV9NRY9</accession>
<dbReference type="Proteomes" id="UP001595896">
    <property type="component" value="Unassembled WGS sequence"/>
</dbReference>